<feature type="non-terminal residue" evidence="1">
    <location>
        <position position="1"/>
    </location>
</feature>
<organism evidence="1 2">
    <name type="scientific">Funneliformis mosseae</name>
    <name type="common">Endomycorrhizal fungus</name>
    <name type="synonym">Glomus mosseae</name>
    <dbReference type="NCBI Taxonomy" id="27381"/>
    <lineage>
        <taxon>Eukaryota</taxon>
        <taxon>Fungi</taxon>
        <taxon>Fungi incertae sedis</taxon>
        <taxon>Mucoromycota</taxon>
        <taxon>Glomeromycotina</taxon>
        <taxon>Glomeromycetes</taxon>
        <taxon>Glomerales</taxon>
        <taxon>Glomeraceae</taxon>
        <taxon>Funneliformis</taxon>
    </lineage>
</organism>
<reference evidence="1" key="1">
    <citation type="submission" date="2021-06" db="EMBL/GenBank/DDBJ databases">
        <authorList>
            <person name="Kallberg Y."/>
            <person name="Tangrot J."/>
            <person name="Rosling A."/>
        </authorList>
    </citation>
    <scope>NUCLEOTIDE SEQUENCE</scope>
    <source>
        <strain evidence="1">87-6 pot B 2015</strain>
    </source>
</reference>
<dbReference type="EMBL" id="CAJVPP010011532">
    <property type="protein sequence ID" value="CAG8714648.1"/>
    <property type="molecule type" value="Genomic_DNA"/>
</dbReference>
<protein>
    <submittedName>
        <fullName evidence="1">2403_t:CDS:1</fullName>
    </submittedName>
</protein>
<dbReference type="AlphaFoldDB" id="A0A9N9I0X7"/>
<evidence type="ECO:0000313" key="2">
    <source>
        <dbReference type="Proteomes" id="UP000789375"/>
    </source>
</evidence>
<name>A0A9N9I0X7_FUNMO</name>
<gene>
    <name evidence="1" type="ORF">FMOSSE_LOCUS14557</name>
</gene>
<comment type="caution">
    <text evidence="1">The sequence shown here is derived from an EMBL/GenBank/DDBJ whole genome shotgun (WGS) entry which is preliminary data.</text>
</comment>
<sequence>NVLSASVIRKDLSSINVEKGRNNVSIKMFDGGSRGYCLK</sequence>
<keyword evidence="2" id="KW-1185">Reference proteome</keyword>
<accession>A0A9N9I0X7</accession>
<proteinExistence type="predicted"/>
<dbReference type="Proteomes" id="UP000789375">
    <property type="component" value="Unassembled WGS sequence"/>
</dbReference>
<evidence type="ECO:0000313" key="1">
    <source>
        <dbReference type="EMBL" id="CAG8714648.1"/>
    </source>
</evidence>